<protein>
    <recommendedName>
        <fullName evidence="3">NAD-dependent epimerase/dehydratase domain-containing protein</fullName>
    </recommendedName>
</protein>
<dbReference type="SUPFAM" id="SSF51735">
    <property type="entry name" value="NAD(P)-binding Rossmann-fold domains"/>
    <property type="match status" value="1"/>
</dbReference>
<dbReference type="PANTHER" id="PTHR43103:SF3">
    <property type="entry name" value="ADP-L-GLYCERO-D-MANNO-HEPTOSE-6-EPIMERASE"/>
    <property type="match status" value="1"/>
</dbReference>
<dbReference type="AlphaFoldDB" id="A2DZR5"/>
<dbReference type="eggNOG" id="ENOG502S4YP">
    <property type="taxonomic scope" value="Eukaryota"/>
</dbReference>
<gene>
    <name evidence="4" type="ORF">TVAG_351810</name>
</gene>
<accession>A2DZR5</accession>
<sequence length="518" mass="59481">MVIIGVTAINGRNLQKQISILAQNSPIHPRNSSYVNLTTNDQSSCPKCPSNFENLIPFGFDLLNHKNADEYILLLGSGGLIGNVLLEQLQKQGYKVLHILSRNHRDLRIKGSLDIFNDVHIKFAFFLSFEVGGAKYLQREDNQNYIYKSNENMMNNVFDWLITKKIKFAFASSSLSADNSSYGLTKLHGENITLSYPQYGRIFRLWNVYGFEFPGSKTHVVPDFIYQCISNKVVKPLTDGTEIRQFLHVNDVGQNLIKLMEHFDEAEMITDMSDGSWISIRNITSVITQVIPDCKFDFPQRRAKSQIRHNPNMNSSWHNKYWKQNIDLKTGIQEVYQRIKEFQDQQKNEIQLSIGIIQSKNDSSNVNQIISKFNSLNSKFSMNMSINVISNVSDKNNFTSIDSFLSFSKGKSILLINDNVIPDEHHMEFFQRGILQENILYIASSTKINSNKSNYTTASYFTYDGCNKDQINNKSIDFLAAKPNTFAKYNNFTLQNIFDQLKCGDHIVQLEYPVYQLD</sequence>
<evidence type="ECO:0000256" key="1">
    <source>
        <dbReference type="ARBA" id="ARBA00022857"/>
    </source>
</evidence>
<dbReference type="STRING" id="5722.A2DZR5"/>
<keyword evidence="5" id="KW-1185">Reference proteome</keyword>
<proteinExistence type="predicted"/>
<evidence type="ECO:0000256" key="2">
    <source>
        <dbReference type="ARBA" id="ARBA00023277"/>
    </source>
</evidence>
<organism evidence="4 5">
    <name type="scientific">Trichomonas vaginalis (strain ATCC PRA-98 / G3)</name>
    <dbReference type="NCBI Taxonomy" id="412133"/>
    <lineage>
        <taxon>Eukaryota</taxon>
        <taxon>Metamonada</taxon>
        <taxon>Parabasalia</taxon>
        <taxon>Trichomonadida</taxon>
        <taxon>Trichomonadidae</taxon>
        <taxon>Trichomonas</taxon>
    </lineage>
</organism>
<feature type="domain" description="NAD-dependent epimerase/dehydratase" evidence="3">
    <location>
        <begin position="72"/>
        <end position="266"/>
    </location>
</feature>
<dbReference type="Proteomes" id="UP000001542">
    <property type="component" value="Unassembled WGS sequence"/>
</dbReference>
<dbReference type="OrthoDB" id="202470at2759"/>
<dbReference type="RefSeq" id="XP_001326356.1">
    <property type="nucleotide sequence ID" value="XM_001326321.1"/>
</dbReference>
<dbReference type="InParanoid" id="A2DZR5"/>
<evidence type="ECO:0000313" key="5">
    <source>
        <dbReference type="Proteomes" id="UP000001542"/>
    </source>
</evidence>
<reference evidence="4" key="2">
    <citation type="journal article" date="2007" name="Science">
        <title>Draft genome sequence of the sexually transmitted pathogen Trichomonas vaginalis.</title>
        <authorList>
            <person name="Carlton J.M."/>
            <person name="Hirt R.P."/>
            <person name="Silva J.C."/>
            <person name="Delcher A.L."/>
            <person name="Schatz M."/>
            <person name="Zhao Q."/>
            <person name="Wortman J.R."/>
            <person name="Bidwell S.L."/>
            <person name="Alsmark U.C.M."/>
            <person name="Besteiro S."/>
            <person name="Sicheritz-Ponten T."/>
            <person name="Noel C.J."/>
            <person name="Dacks J.B."/>
            <person name="Foster P.G."/>
            <person name="Simillion C."/>
            <person name="Van de Peer Y."/>
            <person name="Miranda-Saavedra D."/>
            <person name="Barton G.J."/>
            <person name="Westrop G.D."/>
            <person name="Mueller S."/>
            <person name="Dessi D."/>
            <person name="Fiori P.L."/>
            <person name="Ren Q."/>
            <person name="Paulsen I."/>
            <person name="Zhang H."/>
            <person name="Bastida-Corcuera F.D."/>
            <person name="Simoes-Barbosa A."/>
            <person name="Brown M.T."/>
            <person name="Hayes R.D."/>
            <person name="Mukherjee M."/>
            <person name="Okumura C.Y."/>
            <person name="Schneider R."/>
            <person name="Smith A.J."/>
            <person name="Vanacova S."/>
            <person name="Villalvazo M."/>
            <person name="Haas B.J."/>
            <person name="Pertea M."/>
            <person name="Feldblyum T.V."/>
            <person name="Utterback T.R."/>
            <person name="Shu C.L."/>
            <person name="Osoegawa K."/>
            <person name="de Jong P.J."/>
            <person name="Hrdy I."/>
            <person name="Horvathova L."/>
            <person name="Zubacova Z."/>
            <person name="Dolezal P."/>
            <person name="Malik S.B."/>
            <person name="Logsdon J.M. Jr."/>
            <person name="Henze K."/>
            <person name="Gupta A."/>
            <person name="Wang C.C."/>
            <person name="Dunne R.L."/>
            <person name="Upcroft J.A."/>
            <person name="Upcroft P."/>
            <person name="White O."/>
            <person name="Salzberg S.L."/>
            <person name="Tang P."/>
            <person name="Chiu C.-H."/>
            <person name="Lee Y.-S."/>
            <person name="Embley T.M."/>
            <person name="Coombs G.H."/>
            <person name="Mottram J.C."/>
            <person name="Tachezy J."/>
            <person name="Fraser-Liggett C.M."/>
            <person name="Johnson P.J."/>
        </authorList>
    </citation>
    <scope>NUCLEOTIDE SEQUENCE [LARGE SCALE GENOMIC DNA]</scope>
    <source>
        <strain evidence="4">G3</strain>
    </source>
</reference>
<evidence type="ECO:0000259" key="3">
    <source>
        <dbReference type="Pfam" id="PF01370"/>
    </source>
</evidence>
<name>A2DZR5_TRIV3</name>
<dbReference type="EMBL" id="DS113275">
    <property type="protein sequence ID" value="EAY14133.1"/>
    <property type="molecule type" value="Genomic_DNA"/>
</dbReference>
<dbReference type="Gene3D" id="3.40.50.720">
    <property type="entry name" value="NAD(P)-binding Rossmann-like Domain"/>
    <property type="match status" value="1"/>
</dbReference>
<reference evidence="4" key="1">
    <citation type="submission" date="2006-10" db="EMBL/GenBank/DDBJ databases">
        <authorList>
            <person name="Amadeo P."/>
            <person name="Zhao Q."/>
            <person name="Wortman J."/>
            <person name="Fraser-Liggett C."/>
            <person name="Carlton J."/>
        </authorList>
    </citation>
    <scope>NUCLEOTIDE SEQUENCE</scope>
    <source>
        <strain evidence="4">G3</strain>
    </source>
</reference>
<keyword evidence="1" id="KW-0521">NADP</keyword>
<dbReference type="VEuPathDB" id="TrichDB:TVAGG3_0261380"/>
<keyword evidence="2" id="KW-0119">Carbohydrate metabolism</keyword>
<dbReference type="InterPro" id="IPR036291">
    <property type="entry name" value="NAD(P)-bd_dom_sf"/>
</dbReference>
<dbReference type="KEGG" id="tva:4772121"/>
<dbReference type="SMR" id="A2DZR5"/>
<dbReference type="PANTHER" id="PTHR43103">
    <property type="entry name" value="NUCLEOSIDE-DIPHOSPHATE-SUGAR EPIMERASE"/>
    <property type="match status" value="1"/>
</dbReference>
<evidence type="ECO:0000313" key="4">
    <source>
        <dbReference type="EMBL" id="EAY14133.1"/>
    </source>
</evidence>
<dbReference type="InterPro" id="IPR001509">
    <property type="entry name" value="Epimerase_deHydtase"/>
</dbReference>
<dbReference type="VEuPathDB" id="TrichDB:TVAG_351810"/>
<dbReference type="Pfam" id="PF01370">
    <property type="entry name" value="Epimerase"/>
    <property type="match status" value="1"/>
</dbReference>